<dbReference type="AlphaFoldDB" id="A0A3R9R1U4"/>
<dbReference type="Proteomes" id="UP000277582">
    <property type="component" value="Unassembled WGS sequence"/>
</dbReference>
<name>A0A3R9R1U4_9CREN</name>
<dbReference type="Gene3D" id="3.30.760.10">
    <property type="entry name" value="RNA Cap, Translation Initiation Factor Eif4e"/>
    <property type="match status" value="1"/>
</dbReference>
<evidence type="ECO:0000313" key="2">
    <source>
        <dbReference type="Proteomes" id="UP000277582"/>
    </source>
</evidence>
<organism evidence="1 2">
    <name type="scientific">Candidatus Methanodesulfokora washburnensis</name>
    <dbReference type="NCBI Taxonomy" id="2478471"/>
    <lineage>
        <taxon>Archaea</taxon>
        <taxon>Thermoproteota</taxon>
        <taxon>Candidatus Korarchaeia</taxon>
        <taxon>Candidatus Korarchaeia incertae sedis</taxon>
        <taxon>Candidatus Methanodesulfokora</taxon>
    </lineage>
</organism>
<protein>
    <submittedName>
        <fullName evidence="1">Uncharacterized protein</fullName>
    </submittedName>
</protein>
<comment type="caution">
    <text evidence="1">The sequence shown here is derived from an EMBL/GenBank/DDBJ whole genome shotgun (WGS) entry which is preliminary data.</text>
</comment>
<gene>
    <name evidence="1" type="ORF">D6D85_12070</name>
</gene>
<dbReference type="InterPro" id="IPR023398">
    <property type="entry name" value="TIF_eIF4e-like"/>
</dbReference>
<sequence length="205" mass="23738">MSDGDFLQLKGWLWHIGANYMNMEIRSLEETRVFLSSTGLNTSRITSELQKELSKHEIEVLMDELNLLLDKVWEQLRTLAEDKHPSASRIRDVSKMLTGKWMIFASEKVYSKLFTEIVEVLKLDGLDYLSKAPSPLQGNRAVLIFYVPSFLATKLVIGTLSAIENVLERQKISTPAFFKPDVFTREGIYSRESRYHPYIYRKVLK</sequence>
<reference evidence="1 2" key="1">
    <citation type="submission" date="2018-10" db="EMBL/GenBank/DDBJ databases">
        <title>Co-occurring genomic capacity for anaerobic methane metabolism and dissimilatory sulfite reduction discovered in the Korarchaeota.</title>
        <authorList>
            <person name="Mckay L.J."/>
            <person name="Dlakic M."/>
            <person name="Fields M.W."/>
            <person name="Delmont T.O."/>
            <person name="Eren A.M."/>
            <person name="Jay Z.J."/>
            <person name="Klingelsmith K.B."/>
            <person name="Rusch D.B."/>
            <person name="Inskeep W.P."/>
        </authorList>
    </citation>
    <scope>NUCLEOTIDE SEQUENCE [LARGE SCALE GENOMIC DNA]</scope>
    <source>
        <strain evidence="1 2">MDKW</strain>
    </source>
</reference>
<dbReference type="EMBL" id="RCOS01000136">
    <property type="protein sequence ID" value="RSN72882.1"/>
    <property type="molecule type" value="Genomic_DNA"/>
</dbReference>
<accession>A0A3R9R1U4</accession>
<evidence type="ECO:0000313" key="1">
    <source>
        <dbReference type="EMBL" id="RSN72882.1"/>
    </source>
</evidence>
<dbReference type="SUPFAM" id="SSF55418">
    <property type="entry name" value="eIF4e-like"/>
    <property type="match status" value="1"/>
</dbReference>
<proteinExistence type="predicted"/>
<keyword evidence="2" id="KW-1185">Reference proteome</keyword>